<reference evidence="2 3" key="1">
    <citation type="submission" date="2019-03" db="EMBL/GenBank/DDBJ databases">
        <title>Deep-cultivation of Planctomycetes and their phenomic and genomic characterization uncovers novel biology.</title>
        <authorList>
            <person name="Wiegand S."/>
            <person name="Jogler M."/>
            <person name="Boedeker C."/>
            <person name="Pinto D."/>
            <person name="Vollmers J."/>
            <person name="Rivas-Marin E."/>
            <person name="Kohn T."/>
            <person name="Peeters S.H."/>
            <person name="Heuer A."/>
            <person name="Rast P."/>
            <person name="Oberbeckmann S."/>
            <person name="Bunk B."/>
            <person name="Jeske O."/>
            <person name="Meyerdierks A."/>
            <person name="Storesund J.E."/>
            <person name="Kallscheuer N."/>
            <person name="Luecker S."/>
            <person name="Lage O.M."/>
            <person name="Pohl T."/>
            <person name="Merkel B.J."/>
            <person name="Hornburger P."/>
            <person name="Mueller R.-W."/>
            <person name="Bruemmer F."/>
            <person name="Labrenz M."/>
            <person name="Spormann A.M."/>
            <person name="Op den Camp H."/>
            <person name="Overmann J."/>
            <person name="Amann R."/>
            <person name="Jetten M.S.M."/>
            <person name="Mascher T."/>
            <person name="Medema M.H."/>
            <person name="Devos D.P."/>
            <person name="Kaster A.-K."/>
            <person name="Ovreas L."/>
            <person name="Rohde M."/>
            <person name="Galperin M.Y."/>
            <person name="Jogler C."/>
        </authorList>
    </citation>
    <scope>NUCLEOTIDE SEQUENCE [LARGE SCALE GENOMIC DNA]</scope>
    <source>
        <strain evidence="2 3">Enr13</strain>
    </source>
</reference>
<accession>A0A518HWA7</accession>
<keyword evidence="3" id="KW-1185">Reference proteome</keyword>
<evidence type="ECO:0000259" key="1">
    <source>
        <dbReference type="Pfam" id="PF07589"/>
    </source>
</evidence>
<organism evidence="2 3">
    <name type="scientific">Stieleria neptunia</name>
    <dbReference type="NCBI Taxonomy" id="2527979"/>
    <lineage>
        <taxon>Bacteria</taxon>
        <taxon>Pseudomonadati</taxon>
        <taxon>Planctomycetota</taxon>
        <taxon>Planctomycetia</taxon>
        <taxon>Pirellulales</taxon>
        <taxon>Pirellulaceae</taxon>
        <taxon>Stieleria</taxon>
    </lineage>
</organism>
<dbReference type="OrthoDB" id="9179883at2"/>
<dbReference type="EMBL" id="CP037423">
    <property type="protein sequence ID" value="QDV45140.1"/>
    <property type="molecule type" value="Genomic_DNA"/>
</dbReference>
<evidence type="ECO:0000313" key="3">
    <source>
        <dbReference type="Proteomes" id="UP000319004"/>
    </source>
</evidence>
<dbReference type="RefSeq" id="WP_145389348.1">
    <property type="nucleotide sequence ID" value="NZ_CP037423.1"/>
</dbReference>
<name>A0A518HWA7_9BACT</name>
<dbReference type="Proteomes" id="UP000319004">
    <property type="component" value="Chromosome"/>
</dbReference>
<evidence type="ECO:0000313" key="2">
    <source>
        <dbReference type="EMBL" id="QDV45140.1"/>
    </source>
</evidence>
<gene>
    <name evidence="2" type="ORF">Enr13x_50140</name>
</gene>
<protein>
    <recommendedName>
        <fullName evidence="1">Ice-binding protein C-terminal domain-containing protein</fullName>
    </recommendedName>
</protein>
<feature type="domain" description="Ice-binding protein C-terminal" evidence="1">
    <location>
        <begin position="186"/>
        <end position="210"/>
    </location>
</feature>
<dbReference type="NCBIfam" id="TIGR02595">
    <property type="entry name" value="PEP_CTERM"/>
    <property type="match status" value="1"/>
</dbReference>
<dbReference type="InterPro" id="IPR013424">
    <property type="entry name" value="Ice-binding_C"/>
</dbReference>
<dbReference type="AlphaFoldDB" id="A0A518HWA7"/>
<proteinExistence type="predicted"/>
<dbReference type="KEGG" id="snep:Enr13x_50140"/>
<dbReference type="Pfam" id="PF07589">
    <property type="entry name" value="PEP-CTERM"/>
    <property type="match status" value="1"/>
</dbReference>
<sequence>MTTKLSVMIVLGCSMLWSTQGWAELVFLNNSNASVALGASMDAEPFANRSTADSLASMMDLPTADATEFHNQSTHVWVSGGMLEVDFDLGVEYDLTSFHLWNYVTETYDVDRVDLRFLNASATQVGDFSVINPAFGNTQGSEAFPIVGETIAIGDPKNVRFVNAVFSGTNNQVDFNNVGFTGQLSAVPEPGTVAMLAAVTGLFFTARRRRSIRTSLTANQASV</sequence>